<organism evidence="6 7">
    <name type="scientific">Microbacterium barkeri</name>
    <dbReference type="NCBI Taxonomy" id="33917"/>
    <lineage>
        <taxon>Bacteria</taxon>
        <taxon>Bacillati</taxon>
        <taxon>Actinomycetota</taxon>
        <taxon>Actinomycetes</taxon>
        <taxon>Micrococcales</taxon>
        <taxon>Microbacteriaceae</taxon>
        <taxon>Microbacterium</taxon>
    </lineage>
</organism>
<keyword evidence="2" id="KW-0238">DNA-binding</keyword>
<feature type="domain" description="Transcriptional regulator LacI/GalR-like sensor" evidence="5">
    <location>
        <begin position="44"/>
        <end position="173"/>
    </location>
</feature>
<dbReference type="SUPFAM" id="SSF53822">
    <property type="entry name" value="Periplasmic binding protein-like I"/>
    <property type="match status" value="1"/>
</dbReference>
<dbReference type="AlphaFoldDB" id="A0A9W6H2B4"/>
<dbReference type="InterPro" id="IPR046335">
    <property type="entry name" value="LacI/GalR-like_sensor"/>
</dbReference>
<evidence type="ECO:0000313" key="7">
    <source>
        <dbReference type="Proteomes" id="UP001142462"/>
    </source>
</evidence>
<proteinExistence type="predicted"/>
<dbReference type="Pfam" id="PF13377">
    <property type="entry name" value="Peripla_BP_3"/>
    <property type="match status" value="1"/>
</dbReference>
<reference evidence="6" key="2">
    <citation type="submission" date="2023-01" db="EMBL/GenBank/DDBJ databases">
        <authorList>
            <person name="Sun Q."/>
            <person name="Evtushenko L."/>
        </authorList>
    </citation>
    <scope>NUCLEOTIDE SEQUENCE</scope>
    <source>
        <strain evidence="6">VKM Ac-1020</strain>
    </source>
</reference>
<keyword evidence="3" id="KW-0804">Transcription</keyword>
<evidence type="ECO:0000259" key="5">
    <source>
        <dbReference type="Pfam" id="PF13377"/>
    </source>
</evidence>
<keyword evidence="7" id="KW-1185">Reference proteome</keyword>
<evidence type="ECO:0000256" key="1">
    <source>
        <dbReference type="ARBA" id="ARBA00023015"/>
    </source>
</evidence>
<feature type="compositionally biased region" description="Basic and acidic residues" evidence="4">
    <location>
        <begin position="43"/>
        <end position="61"/>
    </location>
</feature>
<evidence type="ECO:0000313" key="6">
    <source>
        <dbReference type="EMBL" id="GLJ61351.1"/>
    </source>
</evidence>
<dbReference type="EMBL" id="BSEJ01000005">
    <property type="protein sequence ID" value="GLJ61351.1"/>
    <property type="molecule type" value="Genomic_DNA"/>
</dbReference>
<feature type="region of interest" description="Disordered" evidence="4">
    <location>
        <begin position="37"/>
        <end position="65"/>
    </location>
</feature>
<dbReference type="GO" id="GO:0003700">
    <property type="term" value="F:DNA-binding transcription factor activity"/>
    <property type="evidence" value="ECO:0007669"/>
    <property type="project" value="TreeGrafter"/>
</dbReference>
<evidence type="ECO:0000256" key="3">
    <source>
        <dbReference type="ARBA" id="ARBA00023163"/>
    </source>
</evidence>
<name>A0A9W6H2B4_9MICO</name>
<comment type="caution">
    <text evidence="6">The sequence shown here is derived from an EMBL/GenBank/DDBJ whole genome shotgun (WGS) entry which is preliminary data.</text>
</comment>
<gene>
    <name evidence="6" type="ORF">GCM10017576_14800</name>
</gene>
<accession>A0A9W6H2B4</accession>
<dbReference type="Proteomes" id="UP001142462">
    <property type="component" value="Unassembled WGS sequence"/>
</dbReference>
<dbReference type="PANTHER" id="PTHR30146:SF109">
    <property type="entry name" value="HTH-TYPE TRANSCRIPTIONAL REGULATOR GALS"/>
    <property type="match status" value="1"/>
</dbReference>
<evidence type="ECO:0000256" key="4">
    <source>
        <dbReference type="SAM" id="MobiDB-lite"/>
    </source>
</evidence>
<evidence type="ECO:0000256" key="2">
    <source>
        <dbReference type="ARBA" id="ARBA00023125"/>
    </source>
</evidence>
<dbReference type="Gene3D" id="3.40.50.2300">
    <property type="match status" value="2"/>
</dbReference>
<dbReference type="GO" id="GO:0000976">
    <property type="term" value="F:transcription cis-regulatory region binding"/>
    <property type="evidence" value="ECO:0007669"/>
    <property type="project" value="TreeGrafter"/>
</dbReference>
<protein>
    <recommendedName>
        <fullName evidence="5">Transcriptional regulator LacI/GalR-like sensor domain-containing protein</fullName>
    </recommendedName>
</protein>
<dbReference type="InterPro" id="IPR028082">
    <property type="entry name" value="Peripla_BP_I"/>
</dbReference>
<reference evidence="6" key="1">
    <citation type="journal article" date="2014" name="Int. J. Syst. Evol. Microbiol.">
        <title>Complete genome sequence of Corynebacterium casei LMG S-19264T (=DSM 44701T), isolated from a smear-ripened cheese.</title>
        <authorList>
            <consortium name="US DOE Joint Genome Institute (JGI-PGF)"/>
            <person name="Walter F."/>
            <person name="Albersmeier A."/>
            <person name="Kalinowski J."/>
            <person name="Ruckert C."/>
        </authorList>
    </citation>
    <scope>NUCLEOTIDE SEQUENCE</scope>
    <source>
        <strain evidence="6">VKM Ac-1020</strain>
    </source>
</reference>
<sequence>MAREGGVPPSLASRGLGFARGRRVLELLDAAVRALSEKQGAAPEHEAREDAVHRDTGRVAAEDDEQAARARALVPAILKEGPVDAIVSLTGRHAAGAAAGLREAGLRIPADTMVVAASDSAQTRFGHPAISALEHPHREIGNALVEMLHDIISGRPPEAPRVLQTIYHLRASTARDVV</sequence>
<keyword evidence="1" id="KW-0805">Transcription regulation</keyword>
<dbReference type="PANTHER" id="PTHR30146">
    <property type="entry name" value="LACI-RELATED TRANSCRIPTIONAL REPRESSOR"/>
    <property type="match status" value="1"/>
</dbReference>